<keyword evidence="3" id="KW-1185">Reference proteome</keyword>
<protein>
    <recommendedName>
        <fullName evidence="1">PspA-associated domain-containing protein</fullName>
    </recommendedName>
</protein>
<evidence type="ECO:0000313" key="3">
    <source>
        <dbReference type="Proteomes" id="UP000265614"/>
    </source>
</evidence>
<dbReference type="Pfam" id="PF22743">
    <property type="entry name" value="PspAA"/>
    <property type="match status" value="1"/>
</dbReference>
<accession>A0A3A3Z158</accession>
<gene>
    <name evidence="2" type="ORF">D5H78_06605</name>
</gene>
<comment type="caution">
    <text evidence="2">The sequence shown here is derived from an EMBL/GenBank/DDBJ whole genome shotgun (WGS) entry which is preliminary data.</text>
</comment>
<dbReference type="Proteomes" id="UP000265614">
    <property type="component" value="Unassembled WGS sequence"/>
</dbReference>
<feature type="domain" description="PspA-associated" evidence="1">
    <location>
        <begin position="1"/>
        <end position="92"/>
    </location>
</feature>
<evidence type="ECO:0000313" key="2">
    <source>
        <dbReference type="EMBL" id="RJK96913.1"/>
    </source>
</evidence>
<dbReference type="AlphaFoldDB" id="A0A3A3Z158"/>
<proteinExistence type="predicted"/>
<dbReference type="EMBL" id="QZEZ01000002">
    <property type="protein sequence ID" value="RJK96913.1"/>
    <property type="molecule type" value="Genomic_DNA"/>
</dbReference>
<reference evidence="2 3" key="1">
    <citation type="submission" date="2018-09" db="EMBL/GenBank/DDBJ databases">
        <title>YIM 75000 draft genome.</title>
        <authorList>
            <person name="Tang S."/>
            <person name="Feng Y."/>
        </authorList>
    </citation>
    <scope>NUCLEOTIDE SEQUENCE [LARGE SCALE GENOMIC DNA]</scope>
    <source>
        <strain evidence="2 3">YIM 75000</strain>
    </source>
</reference>
<sequence length="92" mass="9906">MIIRILGDGQYLVPDDAVEQLQALDDALEEAVATDDDDTFRRALTGLLDHVRQAGELLPDEDLDASDAILPGDDAHVDEVRALLLDDGVIPG</sequence>
<name>A0A3A3Z158_9ACTN</name>
<dbReference type="OrthoDB" id="5244559at2"/>
<organism evidence="2 3">
    <name type="scientific">Vallicoccus soli</name>
    <dbReference type="NCBI Taxonomy" id="2339232"/>
    <lineage>
        <taxon>Bacteria</taxon>
        <taxon>Bacillati</taxon>
        <taxon>Actinomycetota</taxon>
        <taxon>Actinomycetes</taxon>
        <taxon>Motilibacterales</taxon>
        <taxon>Vallicoccaceae</taxon>
        <taxon>Vallicoccus</taxon>
    </lineage>
</organism>
<evidence type="ECO:0000259" key="1">
    <source>
        <dbReference type="Pfam" id="PF22743"/>
    </source>
</evidence>
<dbReference type="InterPro" id="IPR054437">
    <property type="entry name" value="PspA-assoc_dom"/>
</dbReference>
<dbReference type="RefSeq" id="WP_119949629.1">
    <property type="nucleotide sequence ID" value="NZ_QZEZ01000002.1"/>
</dbReference>